<evidence type="ECO:0000313" key="3">
    <source>
        <dbReference type="EMBL" id="MBO8477615.1"/>
    </source>
</evidence>
<sequence length="163" mass="18923">MTNSRNINIETFKTALKRQGLKATPQRIAVHEAMMKLGHASADMVTDEIRKAGTTKVTVASVYNILSNLALLGIYDHRMSSNNKMYFDVNTFRHLHIYDCENHEFKDIMDEELMELVEKHLRGRRFKGYKIEQIDIQLIGRPSRRRVKTAGLRTSETRQISEK</sequence>
<organism evidence="3 4">
    <name type="scientific">Candidatus Cryptobacteroides excrementipullorum</name>
    <dbReference type="NCBI Taxonomy" id="2840761"/>
    <lineage>
        <taxon>Bacteria</taxon>
        <taxon>Pseudomonadati</taxon>
        <taxon>Bacteroidota</taxon>
        <taxon>Bacteroidia</taxon>
        <taxon>Bacteroidales</taxon>
        <taxon>Candidatus Cryptobacteroides</taxon>
    </lineage>
</organism>
<dbReference type="SUPFAM" id="SSF46785">
    <property type="entry name" value="Winged helix' DNA-binding domain"/>
    <property type="match status" value="1"/>
</dbReference>
<gene>
    <name evidence="3" type="ORF">IAB80_01775</name>
</gene>
<dbReference type="EMBL" id="JADILZ010000018">
    <property type="protein sequence ID" value="MBO8477615.1"/>
    <property type="molecule type" value="Genomic_DNA"/>
</dbReference>
<dbReference type="GO" id="GO:0000976">
    <property type="term" value="F:transcription cis-regulatory region binding"/>
    <property type="evidence" value="ECO:0007669"/>
    <property type="project" value="TreeGrafter"/>
</dbReference>
<name>A0A9D9ISN3_9BACT</name>
<dbReference type="GO" id="GO:1900376">
    <property type="term" value="P:regulation of secondary metabolite biosynthetic process"/>
    <property type="evidence" value="ECO:0007669"/>
    <property type="project" value="TreeGrafter"/>
</dbReference>
<dbReference type="PANTHER" id="PTHR33202">
    <property type="entry name" value="ZINC UPTAKE REGULATION PROTEIN"/>
    <property type="match status" value="1"/>
</dbReference>
<dbReference type="PANTHER" id="PTHR33202:SF7">
    <property type="entry name" value="FERRIC UPTAKE REGULATION PROTEIN"/>
    <property type="match status" value="1"/>
</dbReference>
<dbReference type="Proteomes" id="UP000823771">
    <property type="component" value="Unassembled WGS sequence"/>
</dbReference>
<evidence type="ECO:0000256" key="2">
    <source>
        <dbReference type="PIRSR" id="PIRSR602481-2"/>
    </source>
</evidence>
<evidence type="ECO:0000313" key="4">
    <source>
        <dbReference type="Proteomes" id="UP000823771"/>
    </source>
</evidence>
<accession>A0A9D9ISN3</accession>
<keyword evidence="1" id="KW-0862">Zinc</keyword>
<proteinExistence type="predicted"/>
<keyword evidence="2" id="KW-0408">Iron</keyword>
<dbReference type="GO" id="GO:0003700">
    <property type="term" value="F:DNA-binding transcription factor activity"/>
    <property type="evidence" value="ECO:0007669"/>
    <property type="project" value="InterPro"/>
</dbReference>
<dbReference type="Pfam" id="PF01475">
    <property type="entry name" value="FUR"/>
    <property type="match status" value="1"/>
</dbReference>
<dbReference type="InterPro" id="IPR036388">
    <property type="entry name" value="WH-like_DNA-bd_sf"/>
</dbReference>
<dbReference type="Gene3D" id="1.10.10.10">
    <property type="entry name" value="Winged helix-like DNA-binding domain superfamily/Winged helix DNA-binding domain"/>
    <property type="match status" value="1"/>
</dbReference>
<feature type="binding site" evidence="2">
    <location>
        <position position="115"/>
    </location>
    <ligand>
        <name>Fe cation</name>
        <dbReference type="ChEBI" id="CHEBI:24875"/>
    </ligand>
</feature>
<comment type="caution">
    <text evidence="3">The sequence shown here is derived from an EMBL/GenBank/DDBJ whole genome shotgun (WGS) entry which is preliminary data.</text>
</comment>
<dbReference type="GO" id="GO:0045892">
    <property type="term" value="P:negative regulation of DNA-templated transcription"/>
    <property type="evidence" value="ECO:0007669"/>
    <property type="project" value="TreeGrafter"/>
</dbReference>
<dbReference type="InterPro" id="IPR036390">
    <property type="entry name" value="WH_DNA-bd_sf"/>
</dbReference>
<dbReference type="InterPro" id="IPR002481">
    <property type="entry name" value="FUR"/>
</dbReference>
<evidence type="ECO:0000256" key="1">
    <source>
        <dbReference type="PIRSR" id="PIRSR602481-1"/>
    </source>
</evidence>
<keyword evidence="1" id="KW-0479">Metal-binding</keyword>
<feature type="binding site" evidence="1">
    <location>
        <position position="100"/>
    </location>
    <ligand>
        <name>Zn(2+)</name>
        <dbReference type="ChEBI" id="CHEBI:29105"/>
    </ligand>
</feature>
<comment type="cofactor">
    <cofactor evidence="2">
        <name>Mn(2+)</name>
        <dbReference type="ChEBI" id="CHEBI:29035"/>
    </cofactor>
    <cofactor evidence="2">
        <name>Fe(2+)</name>
        <dbReference type="ChEBI" id="CHEBI:29033"/>
    </cofactor>
    <text evidence="2">Binds 1 Mn(2+) or Fe(2+) ion per subunit.</text>
</comment>
<reference evidence="3" key="1">
    <citation type="submission" date="2020-10" db="EMBL/GenBank/DDBJ databases">
        <authorList>
            <person name="Gilroy R."/>
        </authorList>
    </citation>
    <scope>NUCLEOTIDE SEQUENCE</scope>
    <source>
        <strain evidence="3">2478</strain>
    </source>
</reference>
<reference evidence="3" key="2">
    <citation type="journal article" date="2021" name="PeerJ">
        <title>Extensive microbial diversity within the chicken gut microbiome revealed by metagenomics and culture.</title>
        <authorList>
            <person name="Gilroy R."/>
            <person name="Ravi A."/>
            <person name="Getino M."/>
            <person name="Pursley I."/>
            <person name="Horton D.L."/>
            <person name="Alikhan N.F."/>
            <person name="Baker D."/>
            <person name="Gharbi K."/>
            <person name="Hall N."/>
            <person name="Watson M."/>
            <person name="Adriaenssens E.M."/>
            <person name="Foster-Nyarko E."/>
            <person name="Jarju S."/>
            <person name="Secka A."/>
            <person name="Antonio M."/>
            <person name="Oren A."/>
            <person name="Chaudhuri R.R."/>
            <person name="La Ragione R."/>
            <person name="Hildebrand F."/>
            <person name="Pallen M.J."/>
        </authorList>
    </citation>
    <scope>NUCLEOTIDE SEQUENCE</scope>
    <source>
        <strain evidence="3">2478</strain>
    </source>
</reference>
<dbReference type="AlphaFoldDB" id="A0A9D9ISN3"/>
<protein>
    <submittedName>
        <fullName evidence="3">Transcriptional repressor</fullName>
    </submittedName>
</protein>
<comment type="cofactor">
    <cofactor evidence="1">
        <name>Zn(2+)</name>
        <dbReference type="ChEBI" id="CHEBI:29105"/>
    </cofactor>
    <text evidence="1">Binds 1 zinc ion per subunit.</text>
</comment>
<dbReference type="GO" id="GO:0008270">
    <property type="term" value="F:zinc ion binding"/>
    <property type="evidence" value="ECO:0007669"/>
    <property type="project" value="TreeGrafter"/>
</dbReference>